<reference evidence="2 3" key="1">
    <citation type="journal article" date="2023" name="Hortic Res">
        <title>Pangenome of water caltrop reveals structural variations and asymmetric subgenome divergence after allopolyploidization.</title>
        <authorList>
            <person name="Zhang X."/>
            <person name="Chen Y."/>
            <person name="Wang L."/>
            <person name="Yuan Y."/>
            <person name="Fang M."/>
            <person name="Shi L."/>
            <person name="Lu R."/>
            <person name="Comes H.P."/>
            <person name="Ma Y."/>
            <person name="Chen Y."/>
            <person name="Huang G."/>
            <person name="Zhou Y."/>
            <person name="Zheng Z."/>
            <person name="Qiu Y."/>
        </authorList>
    </citation>
    <scope>NUCLEOTIDE SEQUENCE [LARGE SCALE GENOMIC DNA]</scope>
    <source>
        <strain evidence="2">F231</strain>
    </source>
</reference>
<organism evidence="2 3">
    <name type="scientific">Trapa natans</name>
    <name type="common">Water chestnut</name>
    <dbReference type="NCBI Taxonomy" id="22666"/>
    <lineage>
        <taxon>Eukaryota</taxon>
        <taxon>Viridiplantae</taxon>
        <taxon>Streptophyta</taxon>
        <taxon>Embryophyta</taxon>
        <taxon>Tracheophyta</taxon>
        <taxon>Spermatophyta</taxon>
        <taxon>Magnoliopsida</taxon>
        <taxon>eudicotyledons</taxon>
        <taxon>Gunneridae</taxon>
        <taxon>Pentapetalae</taxon>
        <taxon>rosids</taxon>
        <taxon>malvids</taxon>
        <taxon>Myrtales</taxon>
        <taxon>Lythraceae</taxon>
        <taxon>Trapa</taxon>
    </lineage>
</organism>
<dbReference type="AlphaFoldDB" id="A0AAN7RC91"/>
<accession>A0AAN7RC91</accession>
<gene>
    <name evidence="2" type="ORF">SAY86_029803</name>
</gene>
<evidence type="ECO:0000313" key="2">
    <source>
        <dbReference type="EMBL" id="KAK4797477.1"/>
    </source>
</evidence>
<evidence type="ECO:0000313" key="3">
    <source>
        <dbReference type="Proteomes" id="UP001346149"/>
    </source>
</evidence>
<dbReference type="EMBL" id="JAXQNO010000005">
    <property type="protein sequence ID" value="KAK4797477.1"/>
    <property type="molecule type" value="Genomic_DNA"/>
</dbReference>
<sequence>MEMRPQREAPAVEAPSRDGNPWSGAGTGDGNRAWAAAAAAACQGWRNASRRGK</sequence>
<proteinExistence type="predicted"/>
<comment type="caution">
    <text evidence="2">The sequence shown here is derived from an EMBL/GenBank/DDBJ whole genome shotgun (WGS) entry which is preliminary data.</text>
</comment>
<keyword evidence="3" id="KW-1185">Reference proteome</keyword>
<dbReference type="Proteomes" id="UP001346149">
    <property type="component" value="Unassembled WGS sequence"/>
</dbReference>
<protein>
    <submittedName>
        <fullName evidence="2">Uncharacterized protein</fullName>
    </submittedName>
</protein>
<feature type="region of interest" description="Disordered" evidence="1">
    <location>
        <begin position="1"/>
        <end position="31"/>
    </location>
</feature>
<evidence type="ECO:0000256" key="1">
    <source>
        <dbReference type="SAM" id="MobiDB-lite"/>
    </source>
</evidence>
<name>A0AAN7RC91_TRANT</name>